<reference evidence="4" key="1">
    <citation type="submission" date="2016-01" db="EMBL/GenBank/DDBJ databases">
        <authorList>
            <person name="Regsiter A."/>
            <person name="william w."/>
        </authorList>
    </citation>
    <scope>NUCLEOTIDE SEQUENCE [LARGE SCALE GENOMIC DNA]</scope>
    <source>
        <strain evidence="4">CFBP 6623</strain>
    </source>
</reference>
<evidence type="ECO:0000313" key="3">
    <source>
        <dbReference type="EMBL" id="CUX65165.1"/>
    </source>
</evidence>
<accession>A0A1S7SA49</accession>
<dbReference type="AlphaFoldDB" id="A0A1S7SA49"/>
<keyword evidence="2" id="KW-0472">Membrane</keyword>
<feature type="transmembrane region" description="Helical" evidence="2">
    <location>
        <begin position="12"/>
        <end position="39"/>
    </location>
</feature>
<feature type="transmembrane region" description="Helical" evidence="2">
    <location>
        <begin position="45"/>
        <end position="63"/>
    </location>
</feature>
<feature type="region of interest" description="Disordered" evidence="1">
    <location>
        <begin position="69"/>
        <end position="97"/>
    </location>
</feature>
<gene>
    <name evidence="3" type="ORF">AGR3A_pa70031</name>
</gene>
<evidence type="ECO:0000256" key="2">
    <source>
        <dbReference type="SAM" id="Phobius"/>
    </source>
</evidence>
<name>A0A1S7SA49_9HYPH</name>
<evidence type="ECO:0000256" key="1">
    <source>
        <dbReference type="SAM" id="MobiDB-lite"/>
    </source>
</evidence>
<proteinExistence type="predicted"/>
<dbReference type="Proteomes" id="UP000191988">
    <property type="component" value="Unassembled WGS sequence"/>
</dbReference>
<dbReference type="Gene3D" id="1.10.287.910">
    <property type="entry name" value="bacterial mercury transporter, merf"/>
    <property type="match status" value="1"/>
</dbReference>
<evidence type="ECO:0000313" key="4">
    <source>
        <dbReference type="Proteomes" id="UP000191988"/>
    </source>
</evidence>
<keyword evidence="2" id="KW-1133">Transmembrane helix</keyword>
<organism evidence="3 4">
    <name type="scientific">Agrobacterium tomkonis CFBP 6623</name>
    <dbReference type="NCBI Taxonomy" id="1183432"/>
    <lineage>
        <taxon>Bacteria</taxon>
        <taxon>Pseudomonadati</taxon>
        <taxon>Pseudomonadota</taxon>
        <taxon>Alphaproteobacteria</taxon>
        <taxon>Hyphomicrobiales</taxon>
        <taxon>Rhizobiaceae</taxon>
        <taxon>Rhizobium/Agrobacterium group</taxon>
        <taxon>Agrobacterium</taxon>
        <taxon>Agrobacterium tumefaciens complex</taxon>
    </lineage>
</organism>
<keyword evidence="4" id="KW-1185">Reference proteome</keyword>
<keyword evidence="2" id="KW-0812">Transmembrane</keyword>
<sequence length="97" mass="9918">MDDKPTAGIVTAIIIAPLVALCCLGPVVIGSAVGGVLGWFSGQGLVIGGVLTLLAGAAGYALMRWRRASSRREDASPTCTCDEPKARPGSRQPPTIL</sequence>
<dbReference type="RefSeq" id="WP_077472850.1">
    <property type="nucleotide sequence ID" value="NZ_LT009725.1"/>
</dbReference>
<dbReference type="EMBL" id="FBWK01000071">
    <property type="protein sequence ID" value="CUX65165.1"/>
    <property type="molecule type" value="Genomic_DNA"/>
</dbReference>
<protein>
    <submittedName>
        <fullName evidence="3">Uncharacterized protein</fullName>
    </submittedName>
</protein>